<reference evidence="2 3" key="1">
    <citation type="submission" date="2020-08" db="EMBL/GenBank/DDBJ databases">
        <title>Sequencing the genomes of 1000 actinobacteria strains.</title>
        <authorList>
            <person name="Klenk H.-P."/>
        </authorList>
    </citation>
    <scope>NUCLEOTIDE SEQUENCE [LARGE SCALE GENOMIC DNA]</scope>
    <source>
        <strain evidence="2 3">DSM 45784</strain>
    </source>
</reference>
<feature type="domain" description="SET" evidence="1">
    <location>
        <begin position="1"/>
        <end position="105"/>
    </location>
</feature>
<accession>A0A7W7D2P5</accession>
<gene>
    <name evidence="2" type="ORF">BJ982_000769</name>
</gene>
<dbReference type="SUPFAM" id="SSF82199">
    <property type="entry name" value="SET domain"/>
    <property type="match status" value="1"/>
</dbReference>
<dbReference type="Pfam" id="PF00856">
    <property type="entry name" value="SET"/>
    <property type="match status" value="1"/>
</dbReference>
<dbReference type="Proteomes" id="UP000542210">
    <property type="component" value="Unassembled WGS sequence"/>
</dbReference>
<dbReference type="AlphaFoldDB" id="A0A7W7D2P5"/>
<evidence type="ECO:0000313" key="3">
    <source>
        <dbReference type="Proteomes" id="UP000542210"/>
    </source>
</evidence>
<sequence length="163" mass="17732">MTIAASAIHGHGVFTVGPIPAGHAVIRFGGHLFPLSARYDVDAVQPGSAVGVAEFVLLGGHPMVGKDLSDYLNHSCSPNLGMTDAVNLVTLCDIATGEELTVDYAYWEADPGYVMKNACDCESARCRRRVTGQDWRLFERHPHLVQWSAPFIRRRIHGLMGSS</sequence>
<keyword evidence="3" id="KW-1185">Reference proteome</keyword>
<proteinExistence type="predicted"/>
<evidence type="ECO:0000259" key="1">
    <source>
        <dbReference type="PROSITE" id="PS50280"/>
    </source>
</evidence>
<evidence type="ECO:0000313" key="2">
    <source>
        <dbReference type="EMBL" id="MBB4699225.1"/>
    </source>
</evidence>
<dbReference type="Gene3D" id="2.170.270.10">
    <property type="entry name" value="SET domain"/>
    <property type="match status" value="1"/>
</dbReference>
<dbReference type="EMBL" id="JACHND010000001">
    <property type="protein sequence ID" value="MBB4699225.1"/>
    <property type="molecule type" value="Genomic_DNA"/>
</dbReference>
<dbReference type="InterPro" id="IPR046341">
    <property type="entry name" value="SET_dom_sf"/>
</dbReference>
<comment type="caution">
    <text evidence="2">The sequence shown here is derived from an EMBL/GenBank/DDBJ whole genome shotgun (WGS) entry which is preliminary data.</text>
</comment>
<protein>
    <recommendedName>
        <fullName evidence="1">SET domain-containing protein</fullName>
    </recommendedName>
</protein>
<dbReference type="PROSITE" id="PS50280">
    <property type="entry name" value="SET"/>
    <property type="match status" value="1"/>
</dbReference>
<name>A0A7W7D2P5_9ACTN</name>
<dbReference type="InterPro" id="IPR001214">
    <property type="entry name" value="SET_dom"/>
</dbReference>
<organism evidence="2 3">
    <name type="scientific">Sphaerisporangium siamense</name>
    <dbReference type="NCBI Taxonomy" id="795645"/>
    <lineage>
        <taxon>Bacteria</taxon>
        <taxon>Bacillati</taxon>
        <taxon>Actinomycetota</taxon>
        <taxon>Actinomycetes</taxon>
        <taxon>Streptosporangiales</taxon>
        <taxon>Streptosporangiaceae</taxon>
        <taxon>Sphaerisporangium</taxon>
    </lineage>
</organism>
<dbReference type="RefSeq" id="WP_184876609.1">
    <property type="nucleotide sequence ID" value="NZ_BOOV01000021.1"/>
</dbReference>